<keyword evidence="2" id="KW-0503">Monooxygenase</keyword>
<organism evidence="2">
    <name type="scientific">Sinorhizobium medicae</name>
    <dbReference type="NCBI Taxonomy" id="110321"/>
    <lineage>
        <taxon>Bacteria</taxon>
        <taxon>Pseudomonadati</taxon>
        <taxon>Pseudomonadota</taxon>
        <taxon>Alphaproteobacteria</taxon>
        <taxon>Hyphomicrobiales</taxon>
        <taxon>Rhizobiaceae</taxon>
        <taxon>Sinorhizobium/Ensifer group</taxon>
        <taxon>Sinorhizobium</taxon>
    </lineage>
</organism>
<dbReference type="InterPro" id="IPR051704">
    <property type="entry name" value="FAD_aromatic-hydroxylase"/>
</dbReference>
<dbReference type="PRINTS" id="PR00420">
    <property type="entry name" value="RNGMNOXGNASE"/>
</dbReference>
<dbReference type="EMBL" id="WISB01000052">
    <property type="protein sequence ID" value="MQW69399.1"/>
    <property type="molecule type" value="Genomic_DNA"/>
</dbReference>
<accession>A0A6G1WI44</accession>
<protein>
    <submittedName>
        <fullName evidence="2">FAD-binding monooxygenase</fullName>
    </submittedName>
</protein>
<dbReference type="AlphaFoldDB" id="A0A6G1WI44"/>
<dbReference type="Gene3D" id="3.50.50.60">
    <property type="entry name" value="FAD/NAD(P)-binding domain"/>
    <property type="match status" value="1"/>
</dbReference>
<dbReference type="SUPFAM" id="SSF51905">
    <property type="entry name" value="FAD/NAD(P)-binding domain"/>
    <property type="match status" value="1"/>
</dbReference>
<dbReference type="RefSeq" id="WP_018210128.1">
    <property type="nucleotide sequence ID" value="NZ_CP104148.1"/>
</dbReference>
<dbReference type="PANTHER" id="PTHR46865:SF2">
    <property type="entry name" value="MONOOXYGENASE"/>
    <property type="match status" value="1"/>
</dbReference>
<dbReference type="GO" id="GO:0004497">
    <property type="term" value="F:monooxygenase activity"/>
    <property type="evidence" value="ECO:0007669"/>
    <property type="project" value="UniProtKB-KW"/>
</dbReference>
<dbReference type="InterPro" id="IPR036188">
    <property type="entry name" value="FAD/NAD-bd_sf"/>
</dbReference>
<sequence length="415" mass="45422">MRGKDILISGSGIAGLVLAWWLGRYGFRPTIVEKSTGLRRGGHAVDLWGTALDVLEWMGLLAELEERRTRNDRGVMITPGLRPREIELNRISGQFASKQIEIMRGELVGILGRSLSAGGDFMFGNSISGMDEHAGGVNVTFESGDSRDFELVIGADGQHSNVRHIAFGEEDRFSRNLGGYVCGYTVADDHKLGEGVHRYVVPNKTVVVFPIRHSGDAAVIFLFRPTRPLGLQHDDVKGQIKALQTTFGGESWEVAHLLDRLTGAKDFYFESLDQITMQSWHRARIALVGDAAYCPAPAVGGGTSLAVIGAYTLARELAEAKGDYRRALQSYHNATRDLVHQSRVIGPALFESLVPSSRISIYLGMLLLPLVTRLPGALRRNVPLLPRRAVRAMRAVSEAPVRHGGLPESHESLSI</sequence>
<feature type="domain" description="FAD-binding" evidence="1">
    <location>
        <begin position="5"/>
        <end position="339"/>
    </location>
</feature>
<evidence type="ECO:0000313" key="2">
    <source>
        <dbReference type="EMBL" id="MQW69399.1"/>
    </source>
</evidence>
<dbReference type="Pfam" id="PF01494">
    <property type="entry name" value="FAD_binding_3"/>
    <property type="match status" value="1"/>
</dbReference>
<comment type="caution">
    <text evidence="2">The sequence shown here is derived from an EMBL/GenBank/DDBJ whole genome shotgun (WGS) entry which is preliminary data.</text>
</comment>
<keyword evidence="2" id="KW-0560">Oxidoreductase</keyword>
<dbReference type="GO" id="GO:0071949">
    <property type="term" value="F:FAD binding"/>
    <property type="evidence" value="ECO:0007669"/>
    <property type="project" value="InterPro"/>
</dbReference>
<proteinExistence type="predicted"/>
<gene>
    <name evidence="2" type="ORF">GHJ91_09470</name>
</gene>
<reference evidence="2" key="1">
    <citation type="journal article" date="2013" name="Genome Biol.">
        <title>Comparative genomics of the core and accessory genomes of 48 Sinorhizobium strains comprising five genospecies.</title>
        <authorList>
            <person name="Sugawara M."/>
            <person name="Epstein B."/>
            <person name="Badgley B.D."/>
            <person name="Unno T."/>
            <person name="Xu L."/>
            <person name="Reese J."/>
            <person name="Gyaneshwar P."/>
            <person name="Denny R."/>
            <person name="Mudge J."/>
            <person name="Bharti A.K."/>
            <person name="Farmer A.D."/>
            <person name="May G.D."/>
            <person name="Woodward J.E."/>
            <person name="Medigue C."/>
            <person name="Vallenet D."/>
            <person name="Lajus A."/>
            <person name="Rouy Z."/>
            <person name="Martinez-Vaz B."/>
            <person name="Tiffin P."/>
            <person name="Young N.D."/>
            <person name="Sadowsky M.J."/>
        </authorList>
    </citation>
    <scope>NUCLEOTIDE SEQUENCE</scope>
    <source>
        <strain evidence="2">M1</strain>
    </source>
</reference>
<dbReference type="PANTHER" id="PTHR46865">
    <property type="entry name" value="OXIDOREDUCTASE-RELATED"/>
    <property type="match status" value="1"/>
</dbReference>
<dbReference type="GeneID" id="61609608"/>
<dbReference type="InterPro" id="IPR002938">
    <property type="entry name" value="FAD-bd"/>
</dbReference>
<dbReference type="Gene3D" id="3.30.9.10">
    <property type="entry name" value="D-Amino Acid Oxidase, subunit A, domain 2"/>
    <property type="match status" value="1"/>
</dbReference>
<name>A0A6G1WI44_9HYPH</name>
<evidence type="ECO:0000259" key="1">
    <source>
        <dbReference type="Pfam" id="PF01494"/>
    </source>
</evidence>